<dbReference type="InterPro" id="IPR036397">
    <property type="entry name" value="RNaseH_sf"/>
</dbReference>
<protein>
    <submittedName>
        <fullName evidence="2">Histone-lysine N-methyltransferase SETMAR-like</fullName>
    </submittedName>
</protein>
<dbReference type="Proteomes" id="UP000694846">
    <property type="component" value="Unplaced"/>
</dbReference>
<keyword evidence="1" id="KW-1185">Reference proteome</keyword>
<dbReference type="InterPro" id="IPR052709">
    <property type="entry name" value="Transposase-MT_Hybrid"/>
</dbReference>
<dbReference type="PANTHER" id="PTHR46060">
    <property type="entry name" value="MARINER MOS1 TRANSPOSASE-LIKE PROTEIN"/>
    <property type="match status" value="1"/>
</dbReference>
<dbReference type="GeneID" id="112693383"/>
<name>A0A8B8GLT3_9HEMI</name>
<reference evidence="2" key="1">
    <citation type="submission" date="2025-08" db="UniProtKB">
        <authorList>
            <consortium name="RefSeq"/>
        </authorList>
    </citation>
    <scope>IDENTIFICATION</scope>
    <source>
        <tissue evidence="2">Whole body</tissue>
    </source>
</reference>
<dbReference type="PANTHER" id="PTHR46060:SF1">
    <property type="entry name" value="MARINER MOS1 TRANSPOSASE-LIKE PROTEIN"/>
    <property type="match status" value="1"/>
</dbReference>
<dbReference type="OrthoDB" id="6606528at2759"/>
<sequence length="95" mass="11297">MHVLTLQPRPKRKFKIFIGNFLTTHSPDHAPSDYFLFLHFKKWLGGQRFENDKELQNAVENRFNSQAASFYADGLRKLVKRYEKCLEVNGDYMEK</sequence>
<organism evidence="1 2">
    <name type="scientific">Sipha flava</name>
    <name type="common">yellow sugarcane aphid</name>
    <dbReference type="NCBI Taxonomy" id="143950"/>
    <lineage>
        <taxon>Eukaryota</taxon>
        <taxon>Metazoa</taxon>
        <taxon>Ecdysozoa</taxon>
        <taxon>Arthropoda</taxon>
        <taxon>Hexapoda</taxon>
        <taxon>Insecta</taxon>
        <taxon>Pterygota</taxon>
        <taxon>Neoptera</taxon>
        <taxon>Paraneoptera</taxon>
        <taxon>Hemiptera</taxon>
        <taxon>Sternorrhyncha</taxon>
        <taxon>Aphidomorpha</taxon>
        <taxon>Aphidoidea</taxon>
        <taxon>Aphididae</taxon>
        <taxon>Sipha</taxon>
    </lineage>
</organism>
<evidence type="ECO:0000313" key="2">
    <source>
        <dbReference type="RefSeq" id="XP_025424209.1"/>
    </source>
</evidence>
<evidence type="ECO:0000313" key="1">
    <source>
        <dbReference type="Proteomes" id="UP000694846"/>
    </source>
</evidence>
<accession>A0A8B8GLT3</accession>
<dbReference type="Gene3D" id="3.30.420.10">
    <property type="entry name" value="Ribonuclease H-like superfamily/Ribonuclease H"/>
    <property type="match status" value="1"/>
</dbReference>
<dbReference type="GO" id="GO:0003676">
    <property type="term" value="F:nucleic acid binding"/>
    <property type="evidence" value="ECO:0007669"/>
    <property type="project" value="InterPro"/>
</dbReference>
<gene>
    <name evidence="2" type="primary">LOC112693383</name>
</gene>
<dbReference type="AlphaFoldDB" id="A0A8B8GLT3"/>
<proteinExistence type="predicted"/>
<dbReference type="RefSeq" id="XP_025424209.1">
    <property type="nucleotide sequence ID" value="XM_025568424.1"/>
</dbReference>